<organism evidence="16 17">
    <name type="scientific">Candidatus Enterococcus moelleringii</name>
    <dbReference type="NCBI Taxonomy" id="2815325"/>
    <lineage>
        <taxon>Bacteria</taxon>
        <taxon>Bacillati</taxon>
        <taxon>Bacillota</taxon>
        <taxon>Bacilli</taxon>
        <taxon>Lactobacillales</taxon>
        <taxon>Enterococcaceae</taxon>
        <taxon>Enterococcus</taxon>
    </lineage>
</organism>
<accession>A0ABS3L9I8</accession>
<dbReference type="InterPro" id="IPR050558">
    <property type="entry name" value="PTS_Sugar-Specific_Components"/>
</dbReference>
<dbReference type="SUPFAM" id="SSF51261">
    <property type="entry name" value="Duplicated hybrid motif"/>
    <property type="match status" value="1"/>
</dbReference>
<dbReference type="InterPro" id="IPR011055">
    <property type="entry name" value="Dup_hybrid_motif"/>
</dbReference>
<keyword evidence="3" id="KW-1003">Cell membrane</keyword>
<sequence length="598" mass="63899">MEKKLGKRILSFVGNENNIQSITHCATRLRMSFKDRTLVDEEAIKQLNGVLGTMEKGGQFQIIIGPAVNSVYAEMIEGTKFEGETVSSDSKEKKNIVTVFLDTVAGIFTPLLPLLAGSGVLRGIVLLLTQLGWLSTESSTYTILTVSSTAVFYFLPLLLAFTSAKKFGANQYIAVAILGALIMPDFVALMGDGGNGTMSSFIGIPVVLMGYSSTVIPAILAVWCQSKLENLLRKIIPVSLHLLFVSLITLLVMVPLTAIVFGPFGVYVGQGFAGLVNSLMSFNGWIAGAFIGGIWNVMVIFGLQWAVNPVMIQNISILGYDRIVPLSSAANFGMAGAAFGTLLKTKDTKMKSFSLSALLSIFFAGITEPAIYGIAVRYKRPLIGAIIGGAVGGAFMGGMSVNAYAFVFGGLTTIPAFVGDTLIYYVIGLFICFTVGTIATMILGLDEGEVTVENSNPNEKSEIKVPLHGQLIKLEEVNDEVFSSGMMGTGYAVKPTVGKVYAPFNGVVTMIFPTKHAIGLTSNDGTELLIHIGVNTVELNGKYFETFVAQGDKIEQGQQLIAFDIEKIEAAGYDVTVPVVITNSDELSQESAVLEFGN</sequence>
<dbReference type="InterPro" id="IPR003352">
    <property type="entry name" value="PTS_EIIC"/>
</dbReference>
<feature type="transmembrane region" description="Helical" evidence="12">
    <location>
        <begin position="422"/>
        <end position="445"/>
    </location>
</feature>
<dbReference type="CDD" id="cd00212">
    <property type="entry name" value="PTS_IIB_glc"/>
    <property type="match status" value="1"/>
</dbReference>
<dbReference type="EMBL" id="JAFREM010000013">
    <property type="protein sequence ID" value="MBO1306277.1"/>
    <property type="molecule type" value="Genomic_DNA"/>
</dbReference>
<evidence type="ECO:0000259" key="14">
    <source>
        <dbReference type="PROSITE" id="PS51098"/>
    </source>
</evidence>
<dbReference type="SUPFAM" id="SSF55604">
    <property type="entry name" value="Glucose permease domain IIB"/>
    <property type="match status" value="1"/>
</dbReference>
<name>A0ABS3L9I8_9ENTE</name>
<dbReference type="Proteomes" id="UP000664601">
    <property type="component" value="Unassembled WGS sequence"/>
</dbReference>
<reference evidence="16 17" key="1">
    <citation type="submission" date="2021-03" db="EMBL/GenBank/DDBJ databases">
        <title>Enterococcal diversity collection.</title>
        <authorList>
            <person name="Gilmore M.S."/>
            <person name="Schwartzman J."/>
            <person name="Van Tyne D."/>
            <person name="Martin M."/>
            <person name="Earl A.M."/>
            <person name="Manson A.L."/>
            <person name="Straub T."/>
            <person name="Salamzade R."/>
            <person name="Saavedra J."/>
            <person name="Lebreton F."/>
            <person name="Prichula J."/>
            <person name="Schaufler K."/>
            <person name="Gaca A."/>
            <person name="Sgardioli B."/>
            <person name="Wagenaar J."/>
            <person name="Strong T."/>
        </authorList>
    </citation>
    <scope>NUCLEOTIDE SEQUENCE [LARGE SCALE GENOMIC DNA]</scope>
    <source>
        <strain evidence="16 17">669A</strain>
    </source>
</reference>
<evidence type="ECO:0000256" key="1">
    <source>
        <dbReference type="ARBA" id="ARBA00004651"/>
    </source>
</evidence>
<dbReference type="InterPro" id="IPR018113">
    <property type="entry name" value="PTrfase_EIIB_Cys"/>
</dbReference>
<evidence type="ECO:0000313" key="16">
    <source>
        <dbReference type="EMBL" id="MBO1306277.1"/>
    </source>
</evidence>
<keyword evidence="17" id="KW-1185">Reference proteome</keyword>
<dbReference type="PROSITE" id="PS51103">
    <property type="entry name" value="PTS_EIIC_TYPE_1"/>
    <property type="match status" value="1"/>
</dbReference>
<keyword evidence="8" id="KW-0418">Kinase</keyword>
<dbReference type="InterPro" id="IPR011297">
    <property type="entry name" value="PTS_IIABC_b_glu"/>
</dbReference>
<comment type="subcellular location">
    <subcellularLocation>
        <location evidence="1">Cell membrane</location>
        <topology evidence="1">Multi-pass membrane protein</topology>
    </subcellularLocation>
</comment>
<feature type="transmembrane region" description="Helical" evidence="12">
    <location>
        <begin position="382"/>
        <end position="407"/>
    </location>
</feature>
<keyword evidence="4 16" id="KW-0762">Sugar transport</keyword>
<dbReference type="InterPro" id="IPR001996">
    <property type="entry name" value="PTS_IIB_1"/>
</dbReference>
<dbReference type="PANTHER" id="PTHR30175:SF1">
    <property type="entry name" value="PTS SYSTEM ARBUTIN-, CELLOBIOSE-, AND SALICIN-SPECIFIC EIIBC COMPONENT-RELATED"/>
    <property type="match status" value="1"/>
</dbReference>
<keyword evidence="5" id="KW-0808">Transferase</keyword>
<evidence type="ECO:0000259" key="13">
    <source>
        <dbReference type="PROSITE" id="PS51093"/>
    </source>
</evidence>
<dbReference type="RefSeq" id="WP_207673204.1">
    <property type="nucleotide sequence ID" value="NZ_JAFREM010000013.1"/>
</dbReference>
<evidence type="ECO:0000313" key="17">
    <source>
        <dbReference type="Proteomes" id="UP000664601"/>
    </source>
</evidence>
<comment type="caution">
    <text evidence="16">The sequence shown here is derived from an EMBL/GenBank/DDBJ whole genome shotgun (WGS) entry which is preliminary data.</text>
</comment>
<evidence type="ECO:0000256" key="2">
    <source>
        <dbReference type="ARBA" id="ARBA00022448"/>
    </source>
</evidence>
<dbReference type="Pfam" id="PF02378">
    <property type="entry name" value="PTS_EIIC"/>
    <property type="match status" value="1"/>
</dbReference>
<feature type="transmembrane region" description="Helical" evidence="12">
    <location>
        <begin position="235"/>
        <end position="262"/>
    </location>
</feature>
<feature type="transmembrane region" description="Helical" evidence="12">
    <location>
        <begin position="141"/>
        <end position="160"/>
    </location>
</feature>
<feature type="transmembrane region" description="Helical" evidence="12">
    <location>
        <begin position="99"/>
        <end position="121"/>
    </location>
</feature>
<feature type="transmembrane region" description="Helical" evidence="12">
    <location>
        <begin position="202"/>
        <end position="223"/>
    </location>
</feature>
<dbReference type="PROSITE" id="PS00371">
    <property type="entry name" value="PTS_EIIA_TYPE_1_HIS"/>
    <property type="match status" value="1"/>
</dbReference>
<dbReference type="InterPro" id="IPR001127">
    <property type="entry name" value="PTS_EIIA_1_perm"/>
</dbReference>
<evidence type="ECO:0000256" key="5">
    <source>
        <dbReference type="ARBA" id="ARBA00022679"/>
    </source>
</evidence>
<dbReference type="Gene3D" id="2.70.70.10">
    <property type="entry name" value="Glucose Permease (Domain IIA)"/>
    <property type="match status" value="1"/>
</dbReference>
<dbReference type="InterPro" id="IPR036878">
    <property type="entry name" value="Glu_permease_IIB"/>
</dbReference>
<evidence type="ECO:0000256" key="10">
    <source>
        <dbReference type="ARBA" id="ARBA00023136"/>
    </source>
</evidence>
<feature type="domain" description="PTS EIIC type-1" evidence="15">
    <location>
        <begin position="102"/>
        <end position="459"/>
    </location>
</feature>
<feature type="transmembrane region" description="Helical" evidence="12">
    <location>
        <begin position="355"/>
        <end position="375"/>
    </location>
</feature>
<keyword evidence="10 12" id="KW-0472">Membrane</keyword>
<dbReference type="PANTHER" id="PTHR30175">
    <property type="entry name" value="PHOSPHOTRANSFERASE SYSTEM TRANSPORT PROTEIN"/>
    <property type="match status" value="1"/>
</dbReference>
<feature type="transmembrane region" description="Helical" evidence="12">
    <location>
        <begin position="172"/>
        <end position="190"/>
    </location>
</feature>
<dbReference type="NCBIfam" id="TIGR00830">
    <property type="entry name" value="PTBA"/>
    <property type="match status" value="1"/>
</dbReference>
<dbReference type="PROSITE" id="PS51093">
    <property type="entry name" value="PTS_EIIA_TYPE_1"/>
    <property type="match status" value="1"/>
</dbReference>
<evidence type="ECO:0000256" key="8">
    <source>
        <dbReference type="ARBA" id="ARBA00022777"/>
    </source>
</evidence>
<dbReference type="Pfam" id="PF00367">
    <property type="entry name" value="PTS_EIIB"/>
    <property type="match status" value="1"/>
</dbReference>
<evidence type="ECO:0000259" key="15">
    <source>
        <dbReference type="PROSITE" id="PS51103"/>
    </source>
</evidence>
<keyword evidence="2" id="KW-0813">Transport</keyword>
<evidence type="ECO:0000256" key="12">
    <source>
        <dbReference type="SAM" id="Phobius"/>
    </source>
</evidence>
<feature type="domain" description="PTS EIIB type-1" evidence="14">
    <location>
        <begin position="3"/>
        <end position="85"/>
    </location>
</feature>
<dbReference type="InterPro" id="IPR013013">
    <property type="entry name" value="PTS_EIIC_1"/>
</dbReference>
<keyword evidence="6" id="KW-0598">Phosphotransferase system</keyword>
<evidence type="ECO:0000256" key="11">
    <source>
        <dbReference type="PROSITE-ProRule" id="PRU00421"/>
    </source>
</evidence>
<feature type="transmembrane region" description="Helical" evidence="12">
    <location>
        <begin position="282"/>
        <end position="303"/>
    </location>
</feature>
<gene>
    <name evidence="16" type="ORF">JZO70_08905</name>
</gene>
<evidence type="ECO:0000256" key="7">
    <source>
        <dbReference type="ARBA" id="ARBA00022692"/>
    </source>
</evidence>
<proteinExistence type="predicted"/>
<evidence type="ECO:0000256" key="4">
    <source>
        <dbReference type="ARBA" id="ARBA00022597"/>
    </source>
</evidence>
<dbReference type="PROSITE" id="PS51098">
    <property type="entry name" value="PTS_EIIB_TYPE_1"/>
    <property type="match status" value="1"/>
</dbReference>
<feature type="domain" description="PTS EIIA type-1" evidence="13">
    <location>
        <begin position="479"/>
        <end position="583"/>
    </location>
</feature>
<evidence type="ECO:0000256" key="9">
    <source>
        <dbReference type="ARBA" id="ARBA00022989"/>
    </source>
</evidence>
<protein>
    <submittedName>
        <fullName evidence="16">PTS glucose transporter subunit IIA</fullName>
    </submittedName>
</protein>
<evidence type="ECO:0000256" key="6">
    <source>
        <dbReference type="ARBA" id="ARBA00022683"/>
    </source>
</evidence>
<evidence type="ECO:0000256" key="3">
    <source>
        <dbReference type="ARBA" id="ARBA00022475"/>
    </source>
</evidence>
<dbReference type="Gene3D" id="3.30.1360.60">
    <property type="entry name" value="Glucose permease domain IIB"/>
    <property type="match status" value="1"/>
</dbReference>
<keyword evidence="9 12" id="KW-1133">Transmembrane helix</keyword>
<dbReference type="NCBIfam" id="TIGR01995">
    <property type="entry name" value="PTS-II-ABC-beta"/>
    <property type="match status" value="1"/>
</dbReference>
<keyword evidence="7 12" id="KW-0812">Transmembrane</keyword>
<feature type="active site" description="Phosphocysteine intermediate; for EIIB activity" evidence="11">
    <location>
        <position position="25"/>
    </location>
</feature>
<dbReference type="Pfam" id="PF00358">
    <property type="entry name" value="PTS_EIIA_1"/>
    <property type="match status" value="1"/>
</dbReference>